<proteinExistence type="predicted"/>
<feature type="compositionally biased region" description="Acidic residues" evidence="1">
    <location>
        <begin position="131"/>
        <end position="176"/>
    </location>
</feature>
<feature type="transmembrane region" description="Helical" evidence="2">
    <location>
        <begin position="49"/>
        <end position="69"/>
    </location>
</feature>
<keyword evidence="4" id="KW-1185">Reference proteome</keyword>
<evidence type="ECO:0000256" key="1">
    <source>
        <dbReference type="SAM" id="MobiDB-lite"/>
    </source>
</evidence>
<protein>
    <submittedName>
        <fullName evidence="3">Uncharacterized protein</fullName>
    </submittedName>
</protein>
<feature type="compositionally biased region" description="Basic and acidic residues" evidence="1">
    <location>
        <begin position="104"/>
        <end position="130"/>
    </location>
</feature>
<dbReference type="Proteomes" id="UP000250088">
    <property type="component" value="Chromosome"/>
</dbReference>
<keyword evidence="2" id="KW-0472">Membrane</keyword>
<organism evidence="3 4">
    <name type="scientific">Natrarchaeobaculum aegyptiacum</name>
    <dbReference type="NCBI Taxonomy" id="745377"/>
    <lineage>
        <taxon>Archaea</taxon>
        <taxon>Methanobacteriati</taxon>
        <taxon>Methanobacteriota</taxon>
        <taxon>Stenosarchaea group</taxon>
        <taxon>Halobacteria</taxon>
        <taxon>Halobacteriales</taxon>
        <taxon>Natrialbaceae</taxon>
        <taxon>Natrarchaeobaculum</taxon>
    </lineage>
</organism>
<feature type="compositionally biased region" description="Low complexity" evidence="1">
    <location>
        <begin position="88"/>
        <end position="98"/>
    </location>
</feature>
<feature type="compositionally biased region" description="Basic and acidic residues" evidence="1">
    <location>
        <begin position="71"/>
        <end position="81"/>
    </location>
</feature>
<keyword evidence="2" id="KW-0812">Transmembrane</keyword>
<keyword evidence="2" id="KW-1133">Transmembrane helix</keyword>
<evidence type="ECO:0000256" key="2">
    <source>
        <dbReference type="SAM" id="Phobius"/>
    </source>
</evidence>
<sequence length="176" mass="18873">MARERTIKQWVRGFWAFYREYTSSAIHTASAAALAIFGLLIFIDPLFAAVAIVSYVGPPLVLYSVGAEVGPDSHDSQRSTSDDDSNNDSKTSHTSSNDGVEPDPDQRRDRIGESAETPKRDGEKDGRLESDADSDSDDGDTDSDSDDGDTDSDSDDGDTDSDSDDGDTDSDSDSDS</sequence>
<dbReference type="OrthoDB" id="214923at2157"/>
<dbReference type="AlphaFoldDB" id="A0A2Z2HZB2"/>
<gene>
    <name evidence="3" type="ORF">B1756_11985</name>
</gene>
<dbReference type="EMBL" id="CP019893">
    <property type="protein sequence ID" value="ARS91825.1"/>
    <property type="molecule type" value="Genomic_DNA"/>
</dbReference>
<evidence type="ECO:0000313" key="4">
    <source>
        <dbReference type="Proteomes" id="UP000250088"/>
    </source>
</evidence>
<feature type="region of interest" description="Disordered" evidence="1">
    <location>
        <begin position="70"/>
        <end position="176"/>
    </location>
</feature>
<feature type="transmembrane region" description="Helical" evidence="2">
    <location>
        <begin position="21"/>
        <end position="43"/>
    </location>
</feature>
<evidence type="ECO:0000313" key="3">
    <source>
        <dbReference type="EMBL" id="ARS91825.1"/>
    </source>
</evidence>
<dbReference type="KEGG" id="naj:B1756_11985"/>
<name>A0A2Z2HZB2_9EURY</name>
<reference evidence="4" key="1">
    <citation type="submission" date="2017-02" db="EMBL/GenBank/DDBJ databases">
        <title>Natronthermophilus aegyptiacus gen. nov.,sp. nov., an aerobic, extremely halophilic alkalithermophilic archaeon isolated from the athalassohaline Wadi An Natrun, Egypt.</title>
        <authorList>
            <person name="Zhao B."/>
        </authorList>
    </citation>
    <scope>NUCLEOTIDE SEQUENCE [LARGE SCALE GENOMIC DNA]</scope>
    <source>
        <strain evidence="4">JW/NM-HA 15</strain>
    </source>
</reference>
<accession>A0A2Z2HZB2</accession>